<evidence type="ECO:0000313" key="2">
    <source>
        <dbReference type="EMBL" id="SCX81384.1"/>
    </source>
</evidence>
<dbReference type="RefSeq" id="WP_074461179.1">
    <property type="nucleotide sequence ID" value="NZ_FMUR01000004.1"/>
</dbReference>
<sequence>MSVMQISVFLENKPGTLKKMTSVLAANKIDMRATSLAETKDFGIARLVVDDALAAVNTLKENNFVASLTPVLAIEIPDETGGLDKLLSVFDEAKVNIEYMYAFSGGCAKDHAYMIFRVSDTKNAEAKLAGKHIKILAQEDLAQI</sequence>
<evidence type="ECO:0000313" key="3">
    <source>
        <dbReference type="Proteomes" id="UP000183047"/>
    </source>
</evidence>
<keyword evidence="3" id="KW-1185">Reference proteome</keyword>
<dbReference type="InterPro" id="IPR045865">
    <property type="entry name" value="ACT-like_dom_sf"/>
</dbReference>
<proteinExistence type="predicted"/>
<feature type="domain" description="ACT" evidence="1">
    <location>
        <begin position="5"/>
        <end position="79"/>
    </location>
</feature>
<dbReference type="Gene3D" id="3.30.2130.10">
    <property type="entry name" value="VC0802-like"/>
    <property type="match status" value="1"/>
</dbReference>
<dbReference type="PANTHER" id="PTHR40099">
    <property type="entry name" value="ACETOLACTATE SYNTHASE, SMALL SUBUNIT"/>
    <property type="match status" value="1"/>
</dbReference>
<gene>
    <name evidence="2" type="ORF">SAMN02910451_00363</name>
</gene>
<name>A0A1G5AU37_9FIRM</name>
<organism evidence="2 3">
    <name type="scientific">Butyrivibrio hungatei</name>
    <dbReference type="NCBI Taxonomy" id="185008"/>
    <lineage>
        <taxon>Bacteria</taxon>
        <taxon>Bacillati</taxon>
        <taxon>Bacillota</taxon>
        <taxon>Clostridia</taxon>
        <taxon>Lachnospirales</taxon>
        <taxon>Lachnospiraceae</taxon>
        <taxon>Butyrivibrio</taxon>
    </lineage>
</organism>
<dbReference type="SUPFAM" id="SSF55021">
    <property type="entry name" value="ACT-like"/>
    <property type="match status" value="2"/>
</dbReference>
<protein>
    <submittedName>
        <fullName evidence="2">Uncharacterized conserved protein, contains tandem ACT domains</fullName>
    </submittedName>
</protein>
<dbReference type="Proteomes" id="UP000183047">
    <property type="component" value="Unassembled WGS sequence"/>
</dbReference>
<dbReference type="STRING" id="185008.bhn_I1304"/>
<dbReference type="AlphaFoldDB" id="A0A1G5AU37"/>
<accession>A0A1G5AU37</accession>
<reference evidence="3" key="1">
    <citation type="submission" date="2016-10" db="EMBL/GenBank/DDBJ databases">
        <authorList>
            <person name="Varghese N."/>
            <person name="Submissions S."/>
        </authorList>
    </citation>
    <scope>NUCLEOTIDE SEQUENCE [LARGE SCALE GENOMIC DNA]</scope>
    <source>
        <strain evidence="3">XBD2006</strain>
    </source>
</reference>
<dbReference type="EMBL" id="FMUR01000004">
    <property type="protein sequence ID" value="SCX81384.1"/>
    <property type="molecule type" value="Genomic_DNA"/>
</dbReference>
<dbReference type="CDD" id="cd04882">
    <property type="entry name" value="ACT_Bt0572_2"/>
    <property type="match status" value="1"/>
</dbReference>
<dbReference type="InterPro" id="IPR045739">
    <property type="entry name" value="ACT_dom_pair"/>
</dbReference>
<dbReference type="PROSITE" id="PS51671">
    <property type="entry name" value="ACT"/>
    <property type="match status" value="1"/>
</dbReference>
<dbReference type="OrthoDB" id="9790662at2"/>
<evidence type="ECO:0000259" key="1">
    <source>
        <dbReference type="PROSITE" id="PS51671"/>
    </source>
</evidence>
<dbReference type="PANTHER" id="PTHR40099:SF1">
    <property type="entry name" value="ACETOLACTATE SYNTHASE, SMALL SUBUNIT"/>
    <property type="match status" value="1"/>
</dbReference>
<dbReference type="InterPro" id="IPR002912">
    <property type="entry name" value="ACT_dom"/>
</dbReference>
<dbReference type="Pfam" id="PF19571">
    <property type="entry name" value="ACT_8"/>
    <property type="match status" value="1"/>
</dbReference>